<dbReference type="InterPro" id="IPR050194">
    <property type="entry name" value="Glycosyltransferase_grp1"/>
</dbReference>
<dbReference type="Pfam" id="PF00534">
    <property type="entry name" value="Glycos_transf_1"/>
    <property type="match status" value="1"/>
</dbReference>
<feature type="domain" description="Glycosyltransferase subfamily 4-like N-terminal" evidence="2">
    <location>
        <begin position="19"/>
        <end position="181"/>
    </location>
</feature>
<reference evidence="3 4" key="1">
    <citation type="journal article" date="2016" name="Nat. Commun.">
        <title>Thousands of microbial genomes shed light on interconnected biogeochemical processes in an aquifer system.</title>
        <authorList>
            <person name="Anantharaman K."/>
            <person name="Brown C.T."/>
            <person name="Hug L.A."/>
            <person name="Sharon I."/>
            <person name="Castelle C.J."/>
            <person name="Probst A.J."/>
            <person name="Thomas B.C."/>
            <person name="Singh A."/>
            <person name="Wilkins M.J."/>
            <person name="Karaoz U."/>
            <person name="Brodie E.L."/>
            <person name="Williams K.H."/>
            <person name="Hubbard S.S."/>
            <person name="Banfield J.F."/>
        </authorList>
    </citation>
    <scope>NUCLEOTIDE SEQUENCE [LARGE SCALE GENOMIC DNA]</scope>
</reference>
<dbReference type="CDD" id="cd03801">
    <property type="entry name" value="GT4_PimA-like"/>
    <property type="match status" value="1"/>
</dbReference>
<evidence type="ECO:0000313" key="3">
    <source>
        <dbReference type="EMBL" id="OHA58405.1"/>
    </source>
</evidence>
<dbReference type="STRING" id="1802438.A2571_01335"/>
<evidence type="ECO:0008006" key="5">
    <source>
        <dbReference type="Google" id="ProtNLM"/>
    </source>
</evidence>
<evidence type="ECO:0000259" key="2">
    <source>
        <dbReference type="Pfam" id="PF13439"/>
    </source>
</evidence>
<dbReference type="Pfam" id="PF13439">
    <property type="entry name" value="Glyco_transf_4"/>
    <property type="match status" value="1"/>
</dbReference>
<protein>
    <recommendedName>
        <fullName evidence="5">Glycosyl transferase family 1 domain-containing protein</fullName>
    </recommendedName>
</protein>
<dbReference type="AlphaFoldDB" id="A0A1G2QCU3"/>
<name>A0A1G2QCU3_9BACT</name>
<organism evidence="3 4">
    <name type="scientific">Candidatus Vogelbacteria bacterium RIFOXYD1_FULL_44_32</name>
    <dbReference type="NCBI Taxonomy" id="1802438"/>
    <lineage>
        <taxon>Bacteria</taxon>
        <taxon>Candidatus Vogeliibacteriota</taxon>
    </lineage>
</organism>
<dbReference type="InterPro" id="IPR028098">
    <property type="entry name" value="Glyco_trans_4-like_N"/>
</dbReference>
<gene>
    <name evidence="3" type="ORF">A2571_01335</name>
</gene>
<dbReference type="GO" id="GO:0016758">
    <property type="term" value="F:hexosyltransferase activity"/>
    <property type="evidence" value="ECO:0007669"/>
    <property type="project" value="TreeGrafter"/>
</dbReference>
<dbReference type="SUPFAM" id="SSF53756">
    <property type="entry name" value="UDP-Glycosyltransferase/glycogen phosphorylase"/>
    <property type="match status" value="1"/>
</dbReference>
<evidence type="ECO:0000259" key="1">
    <source>
        <dbReference type="Pfam" id="PF00534"/>
    </source>
</evidence>
<dbReference type="Gene3D" id="3.40.50.2000">
    <property type="entry name" value="Glycogen Phosphorylase B"/>
    <property type="match status" value="2"/>
</dbReference>
<dbReference type="Proteomes" id="UP000177043">
    <property type="component" value="Unassembled WGS sequence"/>
</dbReference>
<proteinExistence type="predicted"/>
<dbReference type="PANTHER" id="PTHR45947">
    <property type="entry name" value="SULFOQUINOVOSYL TRANSFERASE SQD2"/>
    <property type="match status" value="1"/>
</dbReference>
<dbReference type="InterPro" id="IPR001296">
    <property type="entry name" value="Glyco_trans_1"/>
</dbReference>
<dbReference type="EMBL" id="MHTJ01000003">
    <property type="protein sequence ID" value="OHA58405.1"/>
    <property type="molecule type" value="Genomic_DNA"/>
</dbReference>
<sequence>MVSNRPKILIFSTAYLPLIGGAEIAIKEITDRWPDCDFDLVTAKLRPGLPSLEKIGAVTVYRLGFGWSLDKFWLAVVGAAFASKLHRQNNYDVVWAMMASFGGLAAVLFKQKFPAVKYLLSLQEGDELSRPTKKAFLIKKWWSNIFKLADIIQVISSYLAEWAKTENPSAKVMVIPNGVDLAGYNFRPKTWSLGAKKLVTTSRLAHKNGLDLVIKALPLLPADITFHIAGMGEEENKLRGLATKLGVADRVIFHGLVARENLPSFLMAGDIFIRPSRSEGLGNSFLEAMAVGLPIVAPLVGGITDFLVDKETGFVIKPESPASIAEVVKYVLEEENKTEVLGVTQTARELVVDRFDWTKISQQFRELFESII</sequence>
<dbReference type="PANTHER" id="PTHR45947:SF3">
    <property type="entry name" value="SULFOQUINOVOSYL TRANSFERASE SQD2"/>
    <property type="match status" value="1"/>
</dbReference>
<evidence type="ECO:0000313" key="4">
    <source>
        <dbReference type="Proteomes" id="UP000177043"/>
    </source>
</evidence>
<feature type="domain" description="Glycosyl transferase family 1" evidence="1">
    <location>
        <begin position="192"/>
        <end position="341"/>
    </location>
</feature>
<accession>A0A1G2QCU3</accession>
<comment type="caution">
    <text evidence="3">The sequence shown here is derived from an EMBL/GenBank/DDBJ whole genome shotgun (WGS) entry which is preliminary data.</text>
</comment>